<accession>A0AAU9CI11</accession>
<name>A0AAU9CI11_9GAMM</name>
<dbReference type="InterPro" id="IPR011717">
    <property type="entry name" value="TPR-4"/>
</dbReference>
<evidence type="ECO:0000256" key="1">
    <source>
        <dbReference type="ARBA" id="ARBA00022737"/>
    </source>
</evidence>
<organism evidence="5 6">
    <name type="scientific">Methylomarinovum caldicuralii</name>
    <dbReference type="NCBI Taxonomy" id="438856"/>
    <lineage>
        <taxon>Bacteria</taxon>
        <taxon>Pseudomonadati</taxon>
        <taxon>Pseudomonadota</taxon>
        <taxon>Gammaproteobacteria</taxon>
        <taxon>Methylococcales</taxon>
        <taxon>Methylothermaceae</taxon>
        <taxon>Methylomarinovum</taxon>
    </lineage>
</organism>
<keyword evidence="4" id="KW-0732">Signal</keyword>
<evidence type="ECO:0000256" key="4">
    <source>
        <dbReference type="SAM" id="SignalP"/>
    </source>
</evidence>
<evidence type="ECO:0000256" key="2">
    <source>
        <dbReference type="ARBA" id="ARBA00022803"/>
    </source>
</evidence>
<keyword evidence="6" id="KW-1185">Reference proteome</keyword>
<dbReference type="SMART" id="SM00028">
    <property type="entry name" value="TPR"/>
    <property type="match status" value="7"/>
</dbReference>
<dbReference type="Pfam" id="PF13181">
    <property type="entry name" value="TPR_8"/>
    <property type="match status" value="1"/>
</dbReference>
<feature type="repeat" description="TPR" evidence="3">
    <location>
        <begin position="281"/>
        <end position="314"/>
    </location>
</feature>
<keyword evidence="1" id="KW-0677">Repeat</keyword>
<dbReference type="PANTHER" id="PTHR44943:SF8">
    <property type="entry name" value="TPR REPEAT-CONTAINING PROTEIN MJ0263"/>
    <property type="match status" value="1"/>
</dbReference>
<protein>
    <recommendedName>
        <fullName evidence="7">Tetratricopeptide repeat protein</fullName>
    </recommendedName>
</protein>
<dbReference type="InterPro" id="IPR011990">
    <property type="entry name" value="TPR-like_helical_dom_sf"/>
</dbReference>
<evidence type="ECO:0000313" key="5">
    <source>
        <dbReference type="EMBL" id="BCX82625.1"/>
    </source>
</evidence>
<feature type="repeat" description="TPR" evidence="3">
    <location>
        <begin position="76"/>
        <end position="109"/>
    </location>
</feature>
<gene>
    <name evidence="5" type="ORF">MIT9_P2211</name>
</gene>
<dbReference type="Proteomes" id="UP001321825">
    <property type="component" value="Chromosome"/>
</dbReference>
<dbReference type="EMBL" id="AP024714">
    <property type="protein sequence ID" value="BCX82625.1"/>
    <property type="molecule type" value="Genomic_DNA"/>
</dbReference>
<dbReference type="RefSeq" id="WP_317705018.1">
    <property type="nucleotide sequence ID" value="NZ_AP024714.1"/>
</dbReference>
<dbReference type="KEGG" id="mcau:MIT9_P2211"/>
<dbReference type="GO" id="GO:0042802">
    <property type="term" value="F:identical protein binding"/>
    <property type="evidence" value="ECO:0007669"/>
    <property type="project" value="InterPro"/>
</dbReference>
<sequence>MQPPVLRSLPLLLIALFCATPAFAVPLGFTVMPQASEQTNAQDANYRAGLAALVEGRLEEAASTFRAELEQNPAAARSMLGLSAVARQRGNKAEATQWLEKALKTAPDDYHVLLTWGRHLRWDQRDLSGAEQAFRKATQADPKKPVAHVALGDVLQETGRAAEAAAEYHRAIEQAPNNAAAHYALGLALLRDNRPNEAQTALERAAQLAPENPLPLVALARLYLSNGRAKEALQAATEAVRRDPRLPAPRYLAARALEALDRPAEAEKAYRSLLQTAPQHADGLLALALLYHRQDRLQEAMAAYRQRITLQPPSPLAYNNLAWLVGEQPGKLEEAIGLARKAVALAPENPSLHDTLGMLLWRAGRAEAACREMRQAVRNAPVPQDIRRHWEQIRPNCK</sequence>
<feature type="repeat" description="TPR" evidence="3">
    <location>
        <begin position="145"/>
        <end position="178"/>
    </location>
</feature>
<dbReference type="PROSITE" id="PS50005">
    <property type="entry name" value="TPR"/>
    <property type="match status" value="4"/>
</dbReference>
<dbReference type="InterPro" id="IPR019734">
    <property type="entry name" value="TPR_rpt"/>
</dbReference>
<dbReference type="PANTHER" id="PTHR44943">
    <property type="entry name" value="CELLULOSE SYNTHASE OPERON PROTEIN C"/>
    <property type="match status" value="1"/>
</dbReference>
<dbReference type="Gene3D" id="1.25.40.10">
    <property type="entry name" value="Tetratricopeptide repeat domain"/>
    <property type="match status" value="1"/>
</dbReference>
<dbReference type="Pfam" id="PF07721">
    <property type="entry name" value="TPR_4"/>
    <property type="match status" value="1"/>
</dbReference>
<dbReference type="SUPFAM" id="SSF48452">
    <property type="entry name" value="TPR-like"/>
    <property type="match status" value="2"/>
</dbReference>
<evidence type="ECO:0000256" key="3">
    <source>
        <dbReference type="PROSITE-ProRule" id="PRU00339"/>
    </source>
</evidence>
<keyword evidence="2 3" id="KW-0802">TPR repeat</keyword>
<feature type="chain" id="PRO_5043941921" description="Tetratricopeptide repeat protein" evidence="4">
    <location>
        <begin position="25"/>
        <end position="398"/>
    </location>
</feature>
<feature type="signal peptide" evidence="4">
    <location>
        <begin position="1"/>
        <end position="24"/>
    </location>
</feature>
<feature type="repeat" description="TPR" evidence="3">
    <location>
        <begin position="179"/>
        <end position="212"/>
    </location>
</feature>
<reference evidence="6" key="1">
    <citation type="journal article" date="2024" name="Int. J. Syst. Evol. Microbiol.">
        <title>Methylomarinovum tepidoasis sp. nov., a moderately thermophilic methanotroph of the family Methylothermaceae isolated from a deep-sea hydrothermal field.</title>
        <authorList>
            <person name="Hirayama H."/>
            <person name="Takaki Y."/>
            <person name="Abe M."/>
            <person name="Miyazaki M."/>
            <person name="Uematsu K."/>
            <person name="Matsui Y."/>
            <person name="Takai K."/>
        </authorList>
    </citation>
    <scope>NUCLEOTIDE SEQUENCE [LARGE SCALE GENOMIC DNA]</scope>
    <source>
        <strain evidence="6">IT-9</strain>
    </source>
</reference>
<proteinExistence type="predicted"/>
<dbReference type="Pfam" id="PF13432">
    <property type="entry name" value="TPR_16"/>
    <property type="match status" value="3"/>
</dbReference>
<dbReference type="AlphaFoldDB" id="A0AAU9CI11"/>
<evidence type="ECO:0000313" key="6">
    <source>
        <dbReference type="Proteomes" id="UP001321825"/>
    </source>
</evidence>
<dbReference type="InterPro" id="IPR051685">
    <property type="entry name" value="Ycf3/AcsC/BcsC/TPR_MFPF"/>
</dbReference>
<evidence type="ECO:0008006" key="7">
    <source>
        <dbReference type="Google" id="ProtNLM"/>
    </source>
</evidence>